<dbReference type="GeneID" id="77803390"/>
<feature type="compositionally biased region" description="Low complexity" evidence="1">
    <location>
        <begin position="174"/>
        <end position="188"/>
    </location>
</feature>
<dbReference type="EMBL" id="CP110433">
    <property type="protein sequence ID" value="WAQ90633.1"/>
    <property type="molecule type" value="Genomic_DNA"/>
</dbReference>
<sequence>MGKSNTVRASKNSNKANSKRAEDENVLNTLVPGPNTGDNGNNEITSQPLPVESPHSEEELLFESEVDPVPGNSVEKPNDIGTVIEPKTVTLAEKRAQILSQALSAQDAGFQLAANILFKALSETGTAALSETGPLLNRLTEIVSSDVTSVTPIDNIESTDRDGERASSNPPPSNSGSAPGASGSGAKK</sequence>
<accession>A0ABY7D0F3</accession>
<feature type="region of interest" description="Disordered" evidence="1">
    <location>
        <begin position="1"/>
        <end position="80"/>
    </location>
</feature>
<feature type="compositionally biased region" description="Polar residues" evidence="1">
    <location>
        <begin position="36"/>
        <end position="48"/>
    </location>
</feature>
<keyword evidence="3" id="KW-1185">Reference proteome</keyword>
<evidence type="ECO:0000313" key="2">
    <source>
        <dbReference type="EMBL" id="WAQ90633.1"/>
    </source>
</evidence>
<dbReference type="Proteomes" id="UP001164743">
    <property type="component" value="Chromosome 13A"/>
</dbReference>
<evidence type="ECO:0008006" key="4">
    <source>
        <dbReference type="Google" id="ProtNLM"/>
    </source>
</evidence>
<proteinExistence type="predicted"/>
<protein>
    <recommendedName>
        <fullName evidence="4">Ribosome assembly protein 3</fullName>
    </recommendedName>
</protein>
<gene>
    <name evidence="2" type="ORF">PtA15_13A31</name>
</gene>
<evidence type="ECO:0000256" key="1">
    <source>
        <dbReference type="SAM" id="MobiDB-lite"/>
    </source>
</evidence>
<name>A0ABY7D0F3_9BASI</name>
<feature type="compositionally biased region" description="Polar residues" evidence="1">
    <location>
        <begin position="1"/>
        <end position="16"/>
    </location>
</feature>
<dbReference type="RefSeq" id="XP_053026188.1">
    <property type="nucleotide sequence ID" value="XM_053162506.1"/>
</dbReference>
<reference evidence="2" key="1">
    <citation type="submission" date="2022-10" db="EMBL/GenBank/DDBJ databases">
        <title>Puccinia triticina Genome sequencing and assembly.</title>
        <authorList>
            <person name="Li C."/>
        </authorList>
    </citation>
    <scope>NUCLEOTIDE SEQUENCE</scope>
    <source>
        <strain evidence="2">Pt15</strain>
    </source>
</reference>
<evidence type="ECO:0000313" key="3">
    <source>
        <dbReference type="Proteomes" id="UP001164743"/>
    </source>
</evidence>
<feature type="region of interest" description="Disordered" evidence="1">
    <location>
        <begin position="147"/>
        <end position="188"/>
    </location>
</feature>
<organism evidence="2 3">
    <name type="scientific">Puccinia triticina</name>
    <dbReference type="NCBI Taxonomy" id="208348"/>
    <lineage>
        <taxon>Eukaryota</taxon>
        <taxon>Fungi</taxon>
        <taxon>Dikarya</taxon>
        <taxon>Basidiomycota</taxon>
        <taxon>Pucciniomycotina</taxon>
        <taxon>Pucciniomycetes</taxon>
        <taxon>Pucciniales</taxon>
        <taxon>Pucciniaceae</taxon>
        <taxon>Puccinia</taxon>
    </lineage>
</organism>